<feature type="compositionally biased region" description="Basic residues" evidence="1">
    <location>
        <begin position="9"/>
        <end position="30"/>
    </location>
</feature>
<feature type="compositionally biased region" description="Basic and acidic residues" evidence="1">
    <location>
        <begin position="31"/>
        <end position="46"/>
    </location>
</feature>
<protein>
    <submittedName>
        <fullName evidence="2">Uncharacterized protein</fullName>
    </submittedName>
</protein>
<dbReference type="EMBL" id="AEYP01097485">
    <property type="status" value="NOT_ANNOTATED_CDS"/>
    <property type="molecule type" value="Genomic_DNA"/>
</dbReference>
<reference evidence="2" key="1">
    <citation type="submission" date="2024-06" db="UniProtKB">
        <authorList>
            <consortium name="Ensembl"/>
        </authorList>
    </citation>
    <scope>IDENTIFICATION</scope>
</reference>
<dbReference type="EMBL" id="AEYP01097488">
    <property type="status" value="NOT_ANNOTATED_CDS"/>
    <property type="molecule type" value="Genomic_DNA"/>
</dbReference>
<dbReference type="InParanoid" id="M3XYN7"/>
<feature type="region of interest" description="Disordered" evidence="1">
    <location>
        <begin position="1"/>
        <end position="81"/>
    </location>
</feature>
<dbReference type="EMBL" id="AEYP01097487">
    <property type="status" value="NOT_ANNOTATED_CDS"/>
    <property type="molecule type" value="Genomic_DNA"/>
</dbReference>
<evidence type="ECO:0000256" key="1">
    <source>
        <dbReference type="SAM" id="MobiDB-lite"/>
    </source>
</evidence>
<dbReference type="EMBL" id="AEYP01097486">
    <property type="status" value="NOT_ANNOTATED_CDS"/>
    <property type="molecule type" value="Genomic_DNA"/>
</dbReference>
<organism evidence="2">
    <name type="scientific">Mustela putorius furo</name>
    <name type="common">European domestic ferret</name>
    <name type="synonym">Mustela furo</name>
    <dbReference type="NCBI Taxonomy" id="9669"/>
    <lineage>
        <taxon>Eukaryota</taxon>
        <taxon>Metazoa</taxon>
        <taxon>Chordata</taxon>
        <taxon>Craniata</taxon>
        <taxon>Vertebrata</taxon>
        <taxon>Euteleostomi</taxon>
        <taxon>Mammalia</taxon>
        <taxon>Eutheria</taxon>
        <taxon>Laurasiatheria</taxon>
        <taxon>Carnivora</taxon>
        <taxon>Caniformia</taxon>
        <taxon>Musteloidea</taxon>
        <taxon>Mustelidae</taxon>
        <taxon>Mustelinae</taxon>
        <taxon>Mustela</taxon>
    </lineage>
</organism>
<name>M3XYN7_MUSPF</name>
<dbReference type="HOGENOM" id="CLU_2365055_0_0_1"/>
<dbReference type="Ensembl" id="ENSMPUT00000004263.1">
    <property type="protein sequence ID" value="ENSMPUP00000004188.1"/>
    <property type="gene ID" value="ENSMPUG00000004222.1"/>
</dbReference>
<dbReference type="AlphaFoldDB" id="M3XYN7"/>
<sequence length="96" mass="10943">EEPDSCSSKSKRATKERKGRKKKETKRRSGRREWGGGVGEKKEQEKKKKKKKKMGITLSCFKNSDEEKGGSRPPTLYQTQNYTPAIKTSVFCSQNS</sequence>
<evidence type="ECO:0000313" key="2">
    <source>
        <dbReference type="Ensembl" id="ENSMPUP00000004188.1"/>
    </source>
</evidence>
<proteinExistence type="predicted"/>
<accession>M3XYN7</accession>